<feature type="domain" description="HTH luxR-type" evidence="8">
    <location>
        <begin position="138"/>
        <end position="203"/>
    </location>
</feature>
<evidence type="ECO:0000256" key="7">
    <source>
        <dbReference type="PROSITE-ProRule" id="PRU00169"/>
    </source>
</evidence>
<dbReference type="EMBL" id="JAOQJL010000006">
    <property type="protein sequence ID" value="MCU6764636.1"/>
    <property type="molecule type" value="Genomic_DNA"/>
</dbReference>
<accession>A0ABT2TSB8</accession>
<evidence type="ECO:0000259" key="9">
    <source>
        <dbReference type="PROSITE" id="PS50110"/>
    </source>
</evidence>
<dbReference type="SUPFAM" id="SSF46894">
    <property type="entry name" value="C-terminal effector domain of the bipartite response regulators"/>
    <property type="match status" value="1"/>
</dbReference>
<feature type="modified residue" description="4-aspartylphosphate" evidence="7">
    <location>
        <position position="56"/>
    </location>
</feature>
<feature type="domain" description="Response regulatory" evidence="9">
    <location>
        <begin position="5"/>
        <end position="122"/>
    </location>
</feature>
<dbReference type="Pfam" id="PF00072">
    <property type="entry name" value="Response_reg"/>
    <property type="match status" value="1"/>
</dbReference>
<dbReference type="PROSITE" id="PS00622">
    <property type="entry name" value="HTH_LUXR_1"/>
    <property type="match status" value="1"/>
</dbReference>
<dbReference type="SMART" id="SM00448">
    <property type="entry name" value="REC"/>
    <property type="match status" value="1"/>
</dbReference>
<dbReference type="Gene3D" id="3.40.50.2300">
    <property type="match status" value="1"/>
</dbReference>
<evidence type="ECO:0000256" key="6">
    <source>
        <dbReference type="ARBA" id="ARBA00024867"/>
    </source>
</evidence>
<dbReference type="InterPro" id="IPR001789">
    <property type="entry name" value="Sig_transdc_resp-reg_receiver"/>
</dbReference>
<keyword evidence="2 7" id="KW-0597">Phosphoprotein</keyword>
<dbReference type="RefSeq" id="WP_158420831.1">
    <property type="nucleotide sequence ID" value="NZ_JAOQJL010000006.1"/>
</dbReference>
<dbReference type="InterPro" id="IPR058245">
    <property type="entry name" value="NreC/VraR/RcsB-like_REC"/>
</dbReference>
<keyword evidence="11" id="KW-1185">Reference proteome</keyword>
<comment type="function">
    <text evidence="6">May play the central regulatory role in sporulation. It may be an element of the effector pathway responsible for the activation of sporulation genes in response to nutritional stress. Spo0A may act in concert with spo0H (a sigma factor) to control the expression of some genes that are critical to the sporulation process.</text>
</comment>
<protein>
    <recommendedName>
        <fullName evidence="1">Stage 0 sporulation protein A homolog</fullName>
    </recommendedName>
</protein>
<organism evidence="10 11">
    <name type="scientific">Blautia ammoniilytica</name>
    <dbReference type="NCBI Taxonomy" id="2981782"/>
    <lineage>
        <taxon>Bacteria</taxon>
        <taxon>Bacillati</taxon>
        <taxon>Bacillota</taxon>
        <taxon>Clostridia</taxon>
        <taxon>Lachnospirales</taxon>
        <taxon>Lachnospiraceae</taxon>
        <taxon>Blautia</taxon>
    </lineage>
</organism>
<dbReference type="InterPro" id="IPR000792">
    <property type="entry name" value="Tscrpt_reg_LuxR_C"/>
</dbReference>
<keyword evidence="3" id="KW-0805">Transcription regulation</keyword>
<proteinExistence type="predicted"/>
<dbReference type="CDD" id="cd06170">
    <property type="entry name" value="LuxR_C_like"/>
    <property type="match status" value="1"/>
</dbReference>
<evidence type="ECO:0000259" key="8">
    <source>
        <dbReference type="PROSITE" id="PS50043"/>
    </source>
</evidence>
<dbReference type="SUPFAM" id="SSF52172">
    <property type="entry name" value="CheY-like"/>
    <property type="match status" value="1"/>
</dbReference>
<evidence type="ECO:0000313" key="11">
    <source>
        <dbReference type="Proteomes" id="UP001652409"/>
    </source>
</evidence>
<evidence type="ECO:0000256" key="1">
    <source>
        <dbReference type="ARBA" id="ARBA00018672"/>
    </source>
</evidence>
<sequence>MRKINVIIVDDQYMARQLFELYIKSSGRYQLAGTASSGQQALSLVQAVSADLILMDILMPDGENGLETAARIKAIRPWIRIIAVTSMAEASWLKRAREIGIESFWYKESSKETILEVMDCTMNGDSVYPDQPPKVKLGLSSNTEFTQRELEVLRLMTRGMSNSSIAGELGISENTVKSHIQHMLDKTGYKNRTELAIEARIRGIVVSIP</sequence>
<dbReference type="Pfam" id="PF00196">
    <property type="entry name" value="GerE"/>
    <property type="match status" value="1"/>
</dbReference>
<keyword evidence="4" id="KW-0238">DNA-binding</keyword>
<name>A0ABT2TSB8_9FIRM</name>
<gene>
    <name evidence="10" type="ORF">OCV61_04335</name>
</gene>
<evidence type="ECO:0000256" key="3">
    <source>
        <dbReference type="ARBA" id="ARBA00023015"/>
    </source>
</evidence>
<evidence type="ECO:0000256" key="2">
    <source>
        <dbReference type="ARBA" id="ARBA00022553"/>
    </source>
</evidence>
<comment type="caution">
    <text evidence="10">The sequence shown here is derived from an EMBL/GenBank/DDBJ whole genome shotgun (WGS) entry which is preliminary data.</text>
</comment>
<dbReference type="PANTHER" id="PTHR43214">
    <property type="entry name" value="TWO-COMPONENT RESPONSE REGULATOR"/>
    <property type="match status" value="1"/>
</dbReference>
<dbReference type="CDD" id="cd17535">
    <property type="entry name" value="REC_NarL-like"/>
    <property type="match status" value="1"/>
</dbReference>
<dbReference type="Gene3D" id="1.10.10.10">
    <property type="entry name" value="Winged helix-like DNA-binding domain superfamily/Winged helix DNA-binding domain"/>
    <property type="match status" value="1"/>
</dbReference>
<dbReference type="InterPro" id="IPR036388">
    <property type="entry name" value="WH-like_DNA-bd_sf"/>
</dbReference>
<dbReference type="Proteomes" id="UP001652409">
    <property type="component" value="Unassembled WGS sequence"/>
</dbReference>
<dbReference type="SMART" id="SM00421">
    <property type="entry name" value="HTH_LUXR"/>
    <property type="match status" value="1"/>
</dbReference>
<evidence type="ECO:0000256" key="5">
    <source>
        <dbReference type="ARBA" id="ARBA00023163"/>
    </source>
</evidence>
<dbReference type="PROSITE" id="PS50110">
    <property type="entry name" value="RESPONSE_REGULATORY"/>
    <property type="match status" value="1"/>
</dbReference>
<dbReference type="InterPro" id="IPR016032">
    <property type="entry name" value="Sig_transdc_resp-reg_C-effctor"/>
</dbReference>
<evidence type="ECO:0000313" key="10">
    <source>
        <dbReference type="EMBL" id="MCU6764636.1"/>
    </source>
</evidence>
<dbReference type="InterPro" id="IPR039420">
    <property type="entry name" value="WalR-like"/>
</dbReference>
<dbReference type="PROSITE" id="PS50043">
    <property type="entry name" value="HTH_LUXR_2"/>
    <property type="match status" value="1"/>
</dbReference>
<reference evidence="10 11" key="1">
    <citation type="journal article" date="2021" name="ISME Commun">
        <title>Automated analysis of genomic sequences facilitates high-throughput and comprehensive description of bacteria.</title>
        <authorList>
            <person name="Hitch T.C.A."/>
        </authorList>
    </citation>
    <scope>NUCLEOTIDE SEQUENCE [LARGE SCALE GENOMIC DNA]</scope>
    <source>
        <strain evidence="10 11">Sanger_23</strain>
    </source>
</reference>
<keyword evidence="5" id="KW-0804">Transcription</keyword>
<dbReference type="PRINTS" id="PR00038">
    <property type="entry name" value="HTHLUXR"/>
</dbReference>
<evidence type="ECO:0000256" key="4">
    <source>
        <dbReference type="ARBA" id="ARBA00023125"/>
    </source>
</evidence>
<dbReference type="InterPro" id="IPR011006">
    <property type="entry name" value="CheY-like_superfamily"/>
</dbReference>